<dbReference type="PANTHER" id="PTHR43187">
    <property type="entry name" value="GLUTAMINE AMIDOTRANSFERASE DUG3-RELATED"/>
    <property type="match status" value="1"/>
</dbReference>
<evidence type="ECO:0000256" key="1">
    <source>
        <dbReference type="ARBA" id="ARBA00022962"/>
    </source>
</evidence>
<dbReference type="PANTHER" id="PTHR43187:SF1">
    <property type="entry name" value="GLUTAMINE AMIDOTRANSFERASE DUG3-RELATED"/>
    <property type="match status" value="1"/>
</dbReference>
<dbReference type="GO" id="GO:0061672">
    <property type="term" value="C:glutathione hydrolase complex"/>
    <property type="evidence" value="ECO:0007669"/>
    <property type="project" value="TreeGrafter"/>
</dbReference>
<dbReference type="GO" id="GO:0016740">
    <property type="term" value="F:transferase activity"/>
    <property type="evidence" value="ECO:0007669"/>
    <property type="project" value="UniProtKB-KW"/>
</dbReference>
<dbReference type="KEGG" id="acan:ACA1_368140"/>
<dbReference type="GO" id="GO:0008242">
    <property type="term" value="F:omega peptidase activity"/>
    <property type="evidence" value="ECO:0007669"/>
    <property type="project" value="TreeGrafter"/>
</dbReference>
<evidence type="ECO:0000256" key="3">
    <source>
        <dbReference type="SAM" id="Phobius"/>
    </source>
</evidence>
<dbReference type="VEuPathDB" id="AmoebaDB:ACA1_368140"/>
<feature type="compositionally biased region" description="Basic and acidic residues" evidence="2">
    <location>
        <begin position="529"/>
        <end position="550"/>
    </location>
</feature>
<name>L8H040_ACACF</name>
<feature type="transmembrane region" description="Helical" evidence="3">
    <location>
        <begin position="632"/>
        <end position="649"/>
    </location>
</feature>
<evidence type="ECO:0000256" key="2">
    <source>
        <dbReference type="SAM" id="MobiDB-lite"/>
    </source>
</evidence>
<dbReference type="InterPro" id="IPR026869">
    <property type="entry name" value="EgtC-like"/>
</dbReference>
<dbReference type="InterPro" id="IPR017932">
    <property type="entry name" value="GATase_2_dom"/>
</dbReference>
<proteinExistence type="predicted"/>
<keyword evidence="6" id="KW-1185">Reference proteome</keyword>
<keyword evidence="3" id="KW-0812">Transmembrane</keyword>
<dbReference type="Proteomes" id="UP000011083">
    <property type="component" value="Unassembled WGS sequence"/>
</dbReference>
<dbReference type="SUPFAM" id="SSF56235">
    <property type="entry name" value="N-terminal nucleophile aminohydrolases (Ntn hydrolases)"/>
    <property type="match status" value="1"/>
</dbReference>
<feature type="compositionally biased region" description="Polar residues" evidence="2">
    <location>
        <begin position="468"/>
        <end position="504"/>
    </location>
</feature>
<dbReference type="Gene3D" id="3.60.20.10">
    <property type="entry name" value="Glutamine Phosphoribosylpyrophosphate, subunit 1, domain 1"/>
    <property type="match status" value="1"/>
</dbReference>
<evidence type="ECO:0000313" key="5">
    <source>
        <dbReference type="EMBL" id="ELR18113.1"/>
    </source>
</evidence>
<dbReference type="InterPro" id="IPR052373">
    <property type="entry name" value="Gamma-glu_amide_hydrolase"/>
</dbReference>
<gene>
    <name evidence="5" type="ORF">ACA1_368140</name>
</gene>
<keyword evidence="1 5" id="KW-0315">Glutamine amidotransferase</keyword>
<dbReference type="InterPro" id="IPR029055">
    <property type="entry name" value="Ntn_hydrolases_N"/>
</dbReference>
<feature type="domain" description="Glutamine amidotransferase type-2" evidence="4">
    <location>
        <begin position="1"/>
        <end position="297"/>
    </location>
</feature>
<reference evidence="5 6" key="1">
    <citation type="journal article" date="2013" name="Genome Biol.">
        <title>Genome of Acanthamoeba castellanii highlights extensive lateral gene transfer and early evolution of tyrosine kinase signaling.</title>
        <authorList>
            <person name="Clarke M."/>
            <person name="Lohan A.J."/>
            <person name="Liu B."/>
            <person name="Lagkouvardos I."/>
            <person name="Roy S."/>
            <person name="Zafar N."/>
            <person name="Bertelli C."/>
            <person name="Schilde C."/>
            <person name="Kianianmomeni A."/>
            <person name="Burglin T.R."/>
            <person name="Frech C."/>
            <person name="Turcotte B."/>
            <person name="Kopec K.O."/>
            <person name="Synnott J.M."/>
            <person name="Choo C."/>
            <person name="Paponov I."/>
            <person name="Finkler A."/>
            <person name="Soon Heng Tan C."/>
            <person name="Hutchins A.P."/>
            <person name="Weinmeier T."/>
            <person name="Rattei T."/>
            <person name="Chu J.S."/>
            <person name="Gimenez G."/>
            <person name="Irimia M."/>
            <person name="Rigden D.J."/>
            <person name="Fitzpatrick D.A."/>
            <person name="Lorenzo-Morales J."/>
            <person name="Bateman A."/>
            <person name="Chiu C.H."/>
            <person name="Tang P."/>
            <person name="Hegemann P."/>
            <person name="Fromm H."/>
            <person name="Raoult D."/>
            <person name="Greub G."/>
            <person name="Miranda-Saavedra D."/>
            <person name="Chen N."/>
            <person name="Nash P."/>
            <person name="Ginger M.L."/>
            <person name="Horn M."/>
            <person name="Schaap P."/>
            <person name="Caler L."/>
            <person name="Loftus B."/>
        </authorList>
    </citation>
    <scope>NUCLEOTIDE SEQUENCE [LARGE SCALE GENOMIC DNA]</scope>
    <source>
        <strain evidence="5 6">Neff</strain>
    </source>
</reference>
<keyword evidence="3" id="KW-0472">Membrane</keyword>
<dbReference type="OrthoDB" id="14446at2759"/>
<dbReference type="RefSeq" id="XP_004340133.1">
    <property type="nucleotide sequence ID" value="XM_004340085.1"/>
</dbReference>
<dbReference type="GeneID" id="14918904"/>
<dbReference type="GO" id="GO:0005737">
    <property type="term" value="C:cytoplasm"/>
    <property type="evidence" value="ECO:0007669"/>
    <property type="project" value="TreeGrafter"/>
</dbReference>
<keyword evidence="3" id="KW-1133">Transmembrane helix</keyword>
<evidence type="ECO:0000259" key="4">
    <source>
        <dbReference type="PROSITE" id="PS51278"/>
    </source>
</evidence>
<keyword evidence="5" id="KW-0808">Transferase</keyword>
<feature type="region of interest" description="Disordered" evidence="2">
    <location>
        <begin position="423"/>
        <end position="550"/>
    </location>
</feature>
<dbReference type="PROSITE" id="PS51278">
    <property type="entry name" value="GATASE_TYPE_2"/>
    <property type="match status" value="1"/>
</dbReference>
<dbReference type="CDD" id="cd01908">
    <property type="entry name" value="YafJ"/>
    <property type="match status" value="1"/>
</dbReference>
<dbReference type="AlphaFoldDB" id="L8H040"/>
<dbReference type="EMBL" id="KB007960">
    <property type="protein sequence ID" value="ELR18113.1"/>
    <property type="molecule type" value="Genomic_DNA"/>
</dbReference>
<dbReference type="Pfam" id="PF13230">
    <property type="entry name" value="GATase_4"/>
    <property type="match status" value="1"/>
</dbReference>
<protein>
    <submittedName>
        <fullName evidence="5">Glutamine amidotransferase</fullName>
    </submittedName>
</protein>
<dbReference type="GO" id="GO:0006751">
    <property type="term" value="P:glutathione catabolic process"/>
    <property type="evidence" value="ECO:0007669"/>
    <property type="project" value="TreeGrafter"/>
</dbReference>
<evidence type="ECO:0000313" key="6">
    <source>
        <dbReference type="Proteomes" id="UP000011083"/>
    </source>
</evidence>
<accession>L8H040</accession>
<sequence length="651" mass="72184">MADIVTRPQNSIVHQSRHSPYLPFVHGHHGEAKVMNTAINGDGFGVGWYDNFGPEPCVFKSTIPSWNCTNLQAIAAHVQTHCAFAHVRAASNGSISEANCHPFKFGKMLFMQNGTIAHFTKIRVEILEEIKYTTASMIEGMTDSEHAGALYVHFLPDHDPNKDHSGHVMKEAMLKMIKFILDVVKKEEEKTEIVDGVRMHTPSNMNFAVTDGTVMIATRYRDSQISHPPSLYFSEAKQLHLHDSDPENNSQGVEIDWHYPSEQEEAESVVVASEPLTRQPKNWMLVPRNHLLVITAHQRTIIEAIEFEGQETEGEMVKEAPADETEVKNEIEETLASEWDLAGAHSEKITGEEELREEVLRDPRNMMKVGKNRGSVEEQRKVKQELKDKAPDFSSMPAFEAGRRRHSLASWYPRMAADNPCAGITSLSPLPPTTGHATPPLVHREHSSVGTAPRLRPHKRADRLEVVHSTSDPDLYSSPATPSHSLPSSPVPQSRSESDASLSPMSLKLVETGGEAEADKGLKDHKKATKSEMKQQKKDLELTDEGQKKDGMGLQRRNHVAPVDDLEVRTAAYAPEKSIGEPLEMLKKKGKAKLDELGKSLGSRGSSDAMAATKQALAAAGDMHIRLDMSKGFMLLVLVNILCAMLWATKC</sequence>
<organism evidence="5 6">
    <name type="scientific">Acanthamoeba castellanii (strain ATCC 30010 / Neff)</name>
    <dbReference type="NCBI Taxonomy" id="1257118"/>
    <lineage>
        <taxon>Eukaryota</taxon>
        <taxon>Amoebozoa</taxon>
        <taxon>Discosea</taxon>
        <taxon>Longamoebia</taxon>
        <taxon>Centramoebida</taxon>
        <taxon>Acanthamoebidae</taxon>
        <taxon>Acanthamoeba</taxon>
    </lineage>
</organism>
<dbReference type="STRING" id="1257118.L8H040"/>